<protein>
    <submittedName>
        <fullName evidence="1">Phage tail tape measure protein</fullName>
    </submittedName>
</protein>
<dbReference type="OrthoDB" id="8448547at2"/>
<organism evidence="1 2">
    <name type="scientific">Aureimonas flava</name>
    <dbReference type="NCBI Taxonomy" id="2320271"/>
    <lineage>
        <taxon>Bacteria</taxon>
        <taxon>Pseudomonadati</taxon>
        <taxon>Pseudomonadota</taxon>
        <taxon>Alphaproteobacteria</taxon>
        <taxon>Hyphomicrobiales</taxon>
        <taxon>Aurantimonadaceae</taxon>
        <taxon>Aureimonas</taxon>
    </lineage>
</organism>
<gene>
    <name evidence="1" type="ORF">D3218_07955</name>
</gene>
<accession>A0A3A1WSR3</accession>
<dbReference type="RefSeq" id="WP_119539442.1">
    <property type="nucleotide sequence ID" value="NZ_QYRN01000004.1"/>
</dbReference>
<dbReference type="AlphaFoldDB" id="A0A3A1WSR3"/>
<evidence type="ECO:0000313" key="1">
    <source>
        <dbReference type="EMBL" id="RIY01294.1"/>
    </source>
</evidence>
<comment type="caution">
    <text evidence="1">The sequence shown here is derived from an EMBL/GenBank/DDBJ whole genome shotgun (WGS) entry which is preliminary data.</text>
</comment>
<keyword evidence="2" id="KW-1185">Reference proteome</keyword>
<sequence length="198" mass="19493">MVETVDALRIAVEADTSGFDRALGDLSTRANAFGAALTSAFRGAVGGGRSLDSVLRQLGGRISTIALDAALRPLTQIAGGLLGQVLSGVGGGVVAGAGGGATPGGIVPFAKGGVVRAPSFFPHGGRIGLMGEAGAEAILPLRRGPDGSLGVAAPAGAGRAGPSIVFNVSTPDAPSFRRAEVQIQAMIARAAMRGQRGL</sequence>
<evidence type="ECO:0000313" key="2">
    <source>
        <dbReference type="Proteomes" id="UP000265750"/>
    </source>
</evidence>
<dbReference type="Proteomes" id="UP000265750">
    <property type="component" value="Unassembled WGS sequence"/>
</dbReference>
<proteinExistence type="predicted"/>
<reference evidence="2" key="1">
    <citation type="submission" date="2018-09" db="EMBL/GenBank/DDBJ databases">
        <authorList>
            <person name="Tuo L."/>
        </authorList>
    </citation>
    <scope>NUCLEOTIDE SEQUENCE [LARGE SCALE GENOMIC DNA]</scope>
    <source>
        <strain evidence="2">M2BS4Y-1</strain>
    </source>
</reference>
<dbReference type="EMBL" id="QYRN01000004">
    <property type="protein sequence ID" value="RIY01294.1"/>
    <property type="molecule type" value="Genomic_DNA"/>
</dbReference>
<name>A0A3A1WSR3_9HYPH</name>